<reference evidence="1 2" key="1">
    <citation type="submission" date="2018-06" db="EMBL/GenBank/DDBJ databases">
        <title>Genome analysis of cellulolytic fungus Trichoderma lentiforme CFAM-422.</title>
        <authorList>
            <person name="Steindorff A.S."/>
            <person name="Formighieri E.F."/>
            <person name="Midorikawa G.E.O."/>
            <person name="Tamietti M.S."/>
            <person name="Ramos E.Z."/>
            <person name="Silva A.S."/>
            <person name="Bon E.P.S."/>
            <person name="Mendes T.D."/>
            <person name="Damaso M.C.T."/>
            <person name="Favaro L.C.L."/>
        </authorList>
    </citation>
    <scope>NUCLEOTIDE SEQUENCE [LARGE SCALE GENOMIC DNA]</scope>
    <source>
        <strain evidence="1 2">CFAM-422</strain>
    </source>
</reference>
<sequence length="94" mass="10540">MKVATGPQEYRRVTDCAFGSVEPFPNLHRMAKSKTSTTRKRWRIGIQDFATNSQAIMDEAPAKEQGGLGGESRKGLKGLIVEIRTGCWNRRPVY</sequence>
<dbReference type="Proteomes" id="UP000801864">
    <property type="component" value="Unassembled WGS sequence"/>
</dbReference>
<keyword evidence="2" id="KW-1185">Reference proteome</keyword>
<gene>
    <name evidence="1" type="ORF">CFAM422_010639</name>
</gene>
<evidence type="ECO:0000313" key="2">
    <source>
        <dbReference type="Proteomes" id="UP000801864"/>
    </source>
</evidence>
<proteinExistence type="predicted"/>
<comment type="caution">
    <text evidence="1">The sequence shown here is derived from an EMBL/GenBank/DDBJ whole genome shotgun (WGS) entry which is preliminary data.</text>
</comment>
<protein>
    <submittedName>
        <fullName evidence="1">Uncharacterized protein</fullName>
    </submittedName>
</protein>
<name>A0A9P4X7N9_9HYPO</name>
<accession>A0A9P4X7N9</accession>
<dbReference type="AlphaFoldDB" id="A0A9P4X7N9"/>
<organism evidence="1 2">
    <name type="scientific">Trichoderma lentiforme</name>
    <dbReference type="NCBI Taxonomy" id="1567552"/>
    <lineage>
        <taxon>Eukaryota</taxon>
        <taxon>Fungi</taxon>
        <taxon>Dikarya</taxon>
        <taxon>Ascomycota</taxon>
        <taxon>Pezizomycotina</taxon>
        <taxon>Sordariomycetes</taxon>
        <taxon>Hypocreomycetidae</taxon>
        <taxon>Hypocreales</taxon>
        <taxon>Hypocreaceae</taxon>
        <taxon>Trichoderma</taxon>
    </lineage>
</organism>
<evidence type="ECO:0000313" key="1">
    <source>
        <dbReference type="EMBL" id="KAF3062683.1"/>
    </source>
</evidence>
<dbReference type="EMBL" id="QLNT01000021">
    <property type="protein sequence ID" value="KAF3062683.1"/>
    <property type="molecule type" value="Genomic_DNA"/>
</dbReference>